<feature type="region of interest" description="Disordered" evidence="11">
    <location>
        <begin position="246"/>
        <end position="289"/>
    </location>
</feature>
<proteinExistence type="predicted"/>
<comment type="subcellular location">
    <subcellularLocation>
        <location evidence="1">Cell membrane</location>
        <topology evidence="1">Multi-pass membrane protein</topology>
    </subcellularLocation>
</comment>
<dbReference type="Proteomes" id="UP000629098">
    <property type="component" value="Unassembled WGS sequence"/>
</dbReference>
<evidence type="ECO:0000256" key="1">
    <source>
        <dbReference type="ARBA" id="ARBA00004651"/>
    </source>
</evidence>
<keyword evidence="10 12" id="KW-0472">Membrane</keyword>
<evidence type="ECO:0000256" key="4">
    <source>
        <dbReference type="ARBA" id="ARBA00022692"/>
    </source>
</evidence>
<dbReference type="PROSITE" id="PS50893">
    <property type="entry name" value="ABC_TRANSPORTER_2"/>
    <property type="match status" value="1"/>
</dbReference>
<dbReference type="InterPro" id="IPR005074">
    <property type="entry name" value="Peptidase_C39"/>
</dbReference>
<feature type="transmembrane region" description="Helical" evidence="12">
    <location>
        <begin position="604"/>
        <end position="624"/>
    </location>
</feature>
<feature type="domain" description="ABC transmembrane type-1" evidence="15">
    <location>
        <begin position="466"/>
        <end position="745"/>
    </location>
</feature>
<dbReference type="PROSITE" id="PS00211">
    <property type="entry name" value="ABC_TRANSPORTER_1"/>
    <property type="match status" value="1"/>
</dbReference>
<keyword evidence="7" id="KW-0645">Protease</keyword>
<dbReference type="Gene3D" id="2.60.120.10">
    <property type="entry name" value="Jelly Rolls"/>
    <property type="match status" value="1"/>
</dbReference>
<dbReference type="GO" id="GO:0006508">
    <property type="term" value="P:proteolysis"/>
    <property type="evidence" value="ECO:0007669"/>
    <property type="project" value="InterPro"/>
</dbReference>
<evidence type="ECO:0000256" key="3">
    <source>
        <dbReference type="ARBA" id="ARBA00022475"/>
    </source>
</evidence>
<accession>A0A8J7C7R6</accession>
<keyword evidence="6" id="KW-0378">Hydrolase</keyword>
<dbReference type="PROSITE" id="PS50042">
    <property type="entry name" value="CNMP_BINDING_3"/>
    <property type="match status" value="1"/>
</dbReference>
<dbReference type="CDD" id="cd00038">
    <property type="entry name" value="CAP_ED"/>
    <property type="match status" value="1"/>
</dbReference>
<evidence type="ECO:0000256" key="11">
    <source>
        <dbReference type="SAM" id="MobiDB-lite"/>
    </source>
</evidence>
<dbReference type="SUPFAM" id="SSF52540">
    <property type="entry name" value="P-loop containing nucleoside triphosphate hydrolases"/>
    <property type="match status" value="1"/>
</dbReference>
<dbReference type="RefSeq" id="WP_190829649.1">
    <property type="nucleotide sequence ID" value="NZ_CAWPPI010000057.1"/>
</dbReference>
<dbReference type="InterPro" id="IPR011527">
    <property type="entry name" value="ABC1_TM_dom"/>
</dbReference>
<keyword evidence="8" id="KW-0067">ATP-binding</keyword>
<evidence type="ECO:0000256" key="12">
    <source>
        <dbReference type="SAM" id="Phobius"/>
    </source>
</evidence>
<keyword evidence="7" id="KW-0788">Thiol protease</keyword>
<dbReference type="SMART" id="SM00382">
    <property type="entry name" value="AAA"/>
    <property type="match status" value="1"/>
</dbReference>
<keyword evidence="2" id="KW-0813">Transport</keyword>
<keyword evidence="5" id="KW-0547">Nucleotide-binding</keyword>
<keyword evidence="3" id="KW-1003">Cell membrane</keyword>
<evidence type="ECO:0000259" key="14">
    <source>
        <dbReference type="PROSITE" id="PS50893"/>
    </source>
</evidence>
<evidence type="ECO:0000256" key="9">
    <source>
        <dbReference type="ARBA" id="ARBA00022989"/>
    </source>
</evidence>
<dbReference type="GO" id="GO:0008234">
    <property type="term" value="F:cysteine-type peptidase activity"/>
    <property type="evidence" value="ECO:0007669"/>
    <property type="project" value="UniProtKB-KW"/>
</dbReference>
<feature type="transmembrane region" description="Helical" evidence="12">
    <location>
        <begin position="500"/>
        <end position="520"/>
    </location>
</feature>
<keyword evidence="9 12" id="KW-1133">Transmembrane helix</keyword>
<comment type="caution">
    <text evidence="17">The sequence shown here is derived from an EMBL/GenBank/DDBJ whole genome shotgun (WGS) entry which is preliminary data.</text>
</comment>
<dbReference type="GO" id="GO:0005524">
    <property type="term" value="F:ATP binding"/>
    <property type="evidence" value="ECO:0007669"/>
    <property type="project" value="UniProtKB-KW"/>
</dbReference>
<evidence type="ECO:0000256" key="2">
    <source>
        <dbReference type="ARBA" id="ARBA00022448"/>
    </source>
</evidence>
<dbReference type="GO" id="GO:0016887">
    <property type="term" value="F:ATP hydrolysis activity"/>
    <property type="evidence" value="ECO:0007669"/>
    <property type="project" value="InterPro"/>
</dbReference>
<organism evidence="17 18">
    <name type="scientific">Iningainema tapete BLCC-T55</name>
    <dbReference type="NCBI Taxonomy" id="2748662"/>
    <lineage>
        <taxon>Bacteria</taxon>
        <taxon>Bacillati</taxon>
        <taxon>Cyanobacteriota</taxon>
        <taxon>Cyanophyceae</taxon>
        <taxon>Nostocales</taxon>
        <taxon>Scytonemataceae</taxon>
        <taxon>Iningainema tapete</taxon>
    </lineage>
</organism>
<dbReference type="PROSITE" id="PS50990">
    <property type="entry name" value="PEPTIDASE_C39"/>
    <property type="match status" value="1"/>
</dbReference>
<dbReference type="PANTHER" id="PTHR43394:SF1">
    <property type="entry name" value="ATP-BINDING CASSETTE SUB-FAMILY B MEMBER 10, MITOCHONDRIAL"/>
    <property type="match status" value="1"/>
</dbReference>
<dbReference type="InterPro" id="IPR000595">
    <property type="entry name" value="cNMP-bd_dom"/>
</dbReference>
<dbReference type="InterPro" id="IPR039421">
    <property type="entry name" value="Type_1_exporter"/>
</dbReference>
<dbReference type="Gene3D" id="1.20.1560.10">
    <property type="entry name" value="ABC transporter type 1, transmembrane domain"/>
    <property type="match status" value="1"/>
</dbReference>
<feature type="transmembrane region" description="Helical" evidence="12">
    <location>
        <begin position="573"/>
        <end position="598"/>
    </location>
</feature>
<dbReference type="Pfam" id="PF00027">
    <property type="entry name" value="cNMP_binding"/>
    <property type="match status" value="1"/>
</dbReference>
<feature type="domain" description="Cyclic nucleotide-binding" evidence="13">
    <location>
        <begin position="59"/>
        <end position="107"/>
    </location>
</feature>
<dbReference type="SUPFAM" id="SSF51206">
    <property type="entry name" value="cAMP-binding domain-like"/>
    <property type="match status" value="1"/>
</dbReference>
<evidence type="ECO:0000259" key="16">
    <source>
        <dbReference type="PROSITE" id="PS50990"/>
    </source>
</evidence>
<evidence type="ECO:0000313" key="18">
    <source>
        <dbReference type="Proteomes" id="UP000629098"/>
    </source>
</evidence>
<dbReference type="InterPro" id="IPR018490">
    <property type="entry name" value="cNMP-bd_dom_sf"/>
</dbReference>
<dbReference type="GO" id="GO:0015421">
    <property type="term" value="F:ABC-type oligopeptide transporter activity"/>
    <property type="evidence" value="ECO:0007669"/>
    <property type="project" value="TreeGrafter"/>
</dbReference>
<dbReference type="Pfam" id="PF00664">
    <property type="entry name" value="ABC_membrane"/>
    <property type="match status" value="1"/>
</dbReference>
<dbReference type="EMBL" id="JACXAE010000057">
    <property type="protein sequence ID" value="MBD2773626.1"/>
    <property type="molecule type" value="Genomic_DNA"/>
</dbReference>
<dbReference type="PANTHER" id="PTHR43394">
    <property type="entry name" value="ATP-DEPENDENT PERMEASE MDL1, MITOCHONDRIAL"/>
    <property type="match status" value="1"/>
</dbReference>
<feature type="transmembrane region" description="Helical" evidence="12">
    <location>
        <begin position="466"/>
        <end position="488"/>
    </location>
</feature>
<sequence>MSYNSIPAQEFLELAQLIAETLGETLAQTEVQACVAAAEIIEPTVAKQFWQTTNAPPGIYLVLAGRVRLLEESSENLITTLSAGSSFGEATLFGDEGFGHYAARSSTNLKLCYLRQEVILDLMDKYPKIRARLRERALSLDLLRLCHQTGQITRNSTDILKALSLFERHNLDTSVEISLPQDAKLWVLQRGQVENESGEILTPGKIYECKKQGSWQATQPTIAYILKESNWQTAILHWQELKSVVGQERPTTTPSHQLRSRAKPGTSHNVIPFPQRDSTLNQKPKKSQPYFPSPKVKVGHWWGKLTKSYPFYAQQSVTDCGVACLVMIGNYWGKHFSVNRLRDMTNVNRSGASLRALATAAENLGFATRPVKATFDKLAEQTLPAIAHWEGKHFIVVYEITKTRVIICDPAIGQRSLTKGEFFDKWTGYALLLQPTALLKEAKAEDIGFWKFFELVKPHYRVLIEVLLASVLMQLFGLITPVFTQLLLDRVLVQRSIPTLNAVGVGMIVFGLFSIAMNGVRQYLLVHTANRVSVSLLVGFIKHTFRLPLSYFESRYVGDIVSRIQENQKIQQFLTGQTLSIILDMMTLVIYLGMMFWYSWRMALFVLITVPPFFILALASTNILRRISREIFNAGAEENSYLIESLTGIRTVRSLSIEQTVRWRWEELLHKLVKKSFNAQIIGIRLQILSSVIQTVVNASLMWFGALQVIQGELTIGQLIAFNMLVSNVLSPFQRLALLWNQLQEIVISTERINDVLEAEPEEDLHNKPRKSLGKLQGRIRFHNVTFRYHKESETNVLENLSFEIQPEQMVAIVGRSGSGKTTLSKLILGLYPPTEGRVLIDGYDVSGVALRSLRSQVGVVDQNTFLFGGTIRENICVAHPEASIDEIILAAKYAGADEFIRQMPMGYESQIGEGGGMLSGGQRQRLAIARALLGNPRLLLFDEATSNLDSESERIIQNNLKTILKGRTSVIIAHRLSTVRNADVILVLDRGLLVESGTHDELIAKKGHYYYLNQQQLAYAG</sequence>
<dbReference type="SUPFAM" id="SSF90123">
    <property type="entry name" value="ABC transporter transmembrane region"/>
    <property type="match status" value="1"/>
</dbReference>
<dbReference type="FunFam" id="3.40.50.300:FF:000299">
    <property type="entry name" value="ABC transporter ATP-binding protein/permease"/>
    <property type="match status" value="1"/>
</dbReference>
<evidence type="ECO:0000259" key="13">
    <source>
        <dbReference type="PROSITE" id="PS50042"/>
    </source>
</evidence>
<reference evidence="17" key="1">
    <citation type="submission" date="2020-09" db="EMBL/GenBank/DDBJ databases">
        <title>Iningainema tapete sp. nov. (Scytonemataceae, Cyanobacteria) from greenhouses in central Florida (USA) produces two types of nodularin with biosynthetic potential for microcystin-LR and anabaenopeptins.</title>
        <authorList>
            <person name="Berthold D.E."/>
            <person name="Lefler F.W."/>
            <person name="Huang I.-S."/>
            <person name="Abdulla H."/>
            <person name="Zimba P.V."/>
            <person name="Laughinghouse H.D. IV."/>
        </authorList>
    </citation>
    <scope>NUCLEOTIDE SEQUENCE</scope>
    <source>
        <strain evidence="17">BLCCT55</strain>
    </source>
</reference>
<dbReference type="InterPro" id="IPR027417">
    <property type="entry name" value="P-loop_NTPase"/>
</dbReference>
<dbReference type="AlphaFoldDB" id="A0A8J7C7R6"/>
<evidence type="ECO:0000256" key="10">
    <source>
        <dbReference type="ARBA" id="ARBA00023136"/>
    </source>
</evidence>
<dbReference type="InterPro" id="IPR036640">
    <property type="entry name" value="ABC1_TM_sf"/>
</dbReference>
<dbReference type="Gene3D" id="3.90.70.10">
    <property type="entry name" value="Cysteine proteinases"/>
    <property type="match status" value="1"/>
</dbReference>
<dbReference type="PROSITE" id="PS50929">
    <property type="entry name" value="ABC_TM1F"/>
    <property type="match status" value="1"/>
</dbReference>
<dbReference type="InterPro" id="IPR003593">
    <property type="entry name" value="AAA+_ATPase"/>
</dbReference>
<dbReference type="InterPro" id="IPR014710">
    <property type="entry name" value="RmlC-like_jellyroll"/>
</dbReference>
<dbReference type="CDD" id="cd18568">
    <property type="entry name" value="ABC_6TM_HetC_like"/>
    <property type="match status" value="1"/>
</dbReference>
<dbReference type="CDD" id="cd02418">
    <property type="entry name" value="Peptidase_C39B"/>
    <property type="match status" value="1"/>
</dbReference>
<evidence type="ECO:0000256" key="7">
    <source>
        <dbReference type="ARBA" id="ARBA00022807"/>
    </source>
</evidence>
<dbReference type="Gene3D" id="3.40.50.300">
    <property type="entry name" value="P-loop containing nucleotide triphosphate hydrolases"/>
    <property type="match status" value="1"/>
</dbReference>
<dbReference type="InterPro" id="IPR017871">
    <property type="entry name" value="ABC_transporter-like_CS"/>
</dbReference>
<dbReference type="InterPro" id="IPR003439">
    <property type="entry name" value="ABC_transporter-like_ATP-bd"/>
</dbReference>
<evidence type="ECO:0000256" key="6">
    <source>
        <dbReference type="ARBA" id="ARBA00022801"/>
    </source>
</evidence>
<gene>
    <name evidence="17" type="ORF">ICL16_16490</name>
</gene>
<evidence type="ECO:0000256" key="8">
    <source>
        <dbReference type="ARBA" id="ARBA00022840"/>
    </source>
</evidence>
<dbReference type="Pfam" id="PF00005">
    <property type="entry name" value="ABC_tran"/>
    <property type="match status" value="1"/>
</dbReference>
<keyword evidence="18" id="KW-1185">Reference proteome</keyword>
<feature type="domain" description="Peptidase C39" evidence="16">
    <location>
        <begin position="314"/>
        <end position="433"/>
    </location>
</feature>
<dbReference type="Pfam" id="PF03412">
    <property type="entry name" value="Peptidase_C39"/>
    <property type="match status" value="1"/>
</dbReference>
<keyword evidence="4 12" id="KW-0812">Transmembrane</keyword>
<feature type="domain" description="ABC transporter" evidence="14">
    <location>
        <begin position="780"/>
        <end position="1016"/>
    </location>
</feature>
<dbReference type="GO" id="GO:0005886">
    <property type="term" value="C:plasma membrane"/>
    <property type="evidence" value="ECO:0007669"/>
    <property type="project" value="UniProtKB-SubCell"/>
</dbReference>
<evidence type="ECO:0000259" key="15">
    <source>
        <dbReference type="PROSITE" id="PS50929"/>
    </source>
</evidence>
<evidence type="ECO:0000256" key="5">
    <source>
        <dbReference type="ARBA" id="ARBA00022741"/>
    </source>
</evidence>
<evidence type="ECO:0000313" key="17">
    <source>
        <dbReference type="EMBL" id="MBD2773626.1"/>
    </source>
</evidence>
<name>A0A8J7C7R6_9CYAN</name>
<protein>
    <submittedName>
        <fullName evidence="17">Peptidase domain-containing ABC transporter</fullName>
    </submittedName>
</protein>